<comment type="caution">
    <text evidence="6">The sequence shown here is derived from an EMBL/GenBank/DDBJ whole genome shotgun (WGS) entry which is preliminary data.</text>
</comment>
<feature type="domain" description="Metallo-beta-lactamase" evidence="5">
    <location>
        <begin position="63"/>
        <end position="250"/>
    </location>
</feature>
<dbReference type="Gene3D" id="3.60.15.10">
    <property type="entry name" value="Ribonuclease Z/Hydroxyacylglutathione hydrolase-like"/>
    <property type="match status" value="1"/>
</dbReference>
<gene>
    <name evidence="6" type="ORF">IAC94_05385</name>
</gene>
<proteinExistence type="inferred from homology"/>
<evidence type="ECO:0000259" key="5">
    <source>
        <dbReference type="SMART" id="SM00849"/>
    </source>
</evidence>
<dbReference type="Proteomes" id="UP000886744">
    <property type="component" value="Unassembled WGS sequence"/>
</dbReference>
<protein>
    <submittedName>
        <fullName evidence="6">MBL fold metallo-hydrolase</fullName>
    </submittedName>
</protein>
<reference evidence="6" key="1">
    <citation type="submission" date="2020-10" db="EMBL/GenBank/DDBJ databases">
        <authorList>
            <person name="Gilroy R."/>
        </authorList>
    </citation>
    <scope>NUCLEOTIDE SEQUENCE</scope>
    <source>
        <strain evidence="6">ChiHjej13B12-12457</strain>
    </source>
</reference>
<accession>A0A9D1E1I3</accession>
<evidence type="ECO:0000256" key="1">
    <source>
        <dbReference type="ARBA" id="ARBA00007749"/>
    </source>
</evidence>
<dbReference type="CDD" id="cd07720">
    <property type="entry name" value="OPHC2-like_MBL-fold"/>
    <property type="match status" value="1"/>
</dbReference>
<keyword evidence="4" id="KW-0862">Zinc</keyword>
<dbReference type="SUPFAM" id="SSF56281">
    <property type="entry name" value="Metallo-hydrolase/oxidoreductase"/>
    <property type="match status" value="1"/>
</dbReference>
<dbReference type="PANTHER" id="PTHR42978:SF6">
    <property type="entry name" value="QUORUM-QUENCHING LACTONASE YTNP-RELATED"/>
    <property type="match status" value="1"/>
</dbReference>
<evidence type="ECO:0000313" key="7">
    <source>
        <dbReference type="Proteomes" id="UP000886744"/>
    </source>
</evidence>
<evidence type="ECO:0000313" key="6">
    <source>
        <dbReference type="EMBL" id="HIR62936.1"/>
    </source>
</evidence>
<dbReference type="EMBL" id="DVHI01000069">
    <property type="protein sequence ID" value="HIR62936.1"/>
    <property type="molecule type" value="Genomic_DNA"/>
</dbReference>
<dbReference type="SMART" id="SM00849">
    <property type="entry name" value="Lactamase_B"/>
    <property type="match status" value="1"/>
</dbReference>
<keyword evidence="2" id="KW-0479">Metal-binding</keyword>
<sequence>MKHIISITAAAMILLAGGCSSGKSETEIIWLCDKAAGQSLTLFPDASPELVTSLGLKEAVPSSISAFLVRKDGKVLLFDTGLGLPDGGISRGLDSLGLSPDDVDYLFLTHFHGDHIGGMLDPDGAPVYTNAQVYASRPEYDAWMNMPADRSARTVQTMNAYSDRLHLFEFGDILPCDVESLYAVGHTPGHTVYRVGDILIWGDIIHGLALQLDHPEICATYDMDKEAAIAARRHMIRIAREQHLLVAGMHLPEGFLDFRTPVAE</sequence>
<dbReference type="AlphaFoldDB" id="A0A9D1E1I3"/>
<dbReference type="InterPro" id="IPR036866">
    <property type="entry name" value="RibonucZ/Hydroxyglut_hydro"/>
</dbReference>
<dbReference type="GO" id="GO:0046872">
    <property type="term" value="F:metal ion binding"/>
    <property type="evidence" value="ECO:0007669"/>
    <property type="project" value="UniProtKB-KW"/>
</dbReference>
<reference evidence="6" key="2">
    <citation type="journal article" date="2021" name="PeerJ">
        <title>Extensive microbial diversity within the chicken gut microbiome revealed by metagenomics and culture.</title>
        <authorList>
            <person name="Gilroy R."/>
            <person name="Ravi A."/>
            <person name="Getino M."/>
            <person name="Pursley I."/>
            <person name="Horton D.L."/>
            <person name="Alikhan N.F."/>
            <person name="Baker D."/>
            <person name="Gharbi K."/>
            <person name="Hall N."/>
            <person name="Watson M."/>
            <person name="Adriaenssens E.M."/>
            <person name="Foster-Nyarko E."/>
            <person name="Jarju S."/>
            <person name="Secka A."/>
            <person name="Antonio M."/>
            <person name="Oren A."/>
            <person name="Chaudhuri R.R."/>
            <person name="La Ragione R."/>
            <person name="Hildebrand F."/>
            <person name="Pallen M.J."/>
        </authorList>
    </citation>
    <scope>NUCLEOTIDE SEQUENCE</scope>
    <source>
        <strain evidence="6">ChiHjej13B12-12457</strain>
    </source>
</reference>
<dbReference type="PROSITE" id="PS51257">
    <property type="entry name" value="PROKAR_LIPOPROTEIN"/>
    <property type="match status" value="1"/>
</dbReference>
<dbReference type="Pfam" id="PF00753">
    <property type="entry name" value="Lactamase_B"/>
    <property type="match status" value="1"/>
</dbReference>
<evidence type="ECO:0000256" key="3">
    <source>
        <dbReference type="ARBA" id="ARBA00022801"/>
    </source>
</evidence>
<dbReference type="GO" id="GO:0016787">
    <property type="term" value="F:hydrolase activity"/>
    <property type="evidence" value="ECO:0007669"/>
    <property type="project" value="UniProtKB-KW"/>
</dbReference>
<dbReference type="PANTHER" id="PTHR42978">
    <property type="entry name" value="QUORUM-QUENCHING LACTONASE YTNP-RELATED-RELATED"/>
    <property type="match status" value="1"/>
</dbReference>
<keyword evidence="3" id="KW-0378">Hydrolase</keyword>
<dbReference type="InterPro" id="IPR001279">
    <property type="entry name" value="Metallo-B-lactamas"/>
</dbReference>
<comment type="similarity">
    <text evidence="1">Belongs to the metallo-beta-lactamase superfamily.</text>
</comment>
<name>A0A9D1E1I3_9BACT</name>
<dbReference type="InterPro" id="IPR051013">
    <property type="entry name" value="MBL_superfamily_lactonases"/>
</dbReference>
<evidence type="ECO:0000256" key="2">
    <source>
        <dbReference type="ARBA" id="ARBA00022723"/>
    </source>
</evidence>
<evidence type="ECO:0000256" key="4">
    <source>
        <dbReference type="ARBA" id="ARBA00022833"/>
    </source>
</evidence>
<organism evidence="6 7">
    <name type="scientific">Candidatus Coprenecus avistercoris</name>
    <dbReference type="NCBI Taxonomy" id="2840730"/>
    <lineage>
        <taxon>Bacteria</taxon>
        <taxon>Pseudomonadati</taxon>
        <taxon>Bacteroidota</taxon>
        <taxon>Bacteroidia</taxon>
        <taxon>Bacteroidales</taxon>
        <taxon>Rikenellaceae</taxon>
        <taxon>Rikenellaceae incertae sedis</taxon>
        <taxon>Candidatus Coprenecus</taxon>
    </lineage>
</organism>